<dbReference type="PANTHER" id="PTHR10098">
    <property type="entry name" value="RAPSYN-RELATED"/>
    <property type="match status" value="1"/>
</dbReference>
<keyword evidence="1" id="KW-0175">Coiled coil</keyword>
<gene>
    <name evidence="4" type="ORF">GCM10007875_20560</name>
</gene>
<dbReference type="Proteomes" id="UP001156664">
    <property type="component" value="Unassembled WGS sequence"/>
</dbReference>
<dbReference type="InterPro" id="IPR019734">
    <property type="entry name" value="TPR_rpt"/>
</dbReference>
<keyword evidence="5" id="KW-1185">Reference proteome</keyword>
<dbReference type="SUPFAM" id="SSF48452">
    <property type="entry name" value="TPR-like"/>
    <property type="match status" value="1"/>
</dbReference>
<name>A0ABQ5YUH9_9BURK</name>
<evidence type="ECO:0000256" key="1">
    <source>
        <dbReference type="SAM" id="Coils"/>
    </source>
</evidence>
<proteinExistence type="predicted"/>
<sequence>MTGALLKLQSYFHVRFLMVGVALALAVQCNISSAKGNGRAAWKAQFMELGEQSKQAELAGDLDTAEKLARDRLNIAGDGPARAQAVASAGLGNVLRSKGLFAESEIMFRKALTLNEASDEPAGYTFQLRATINLASAIESQGRLAESNALFRKALALQLSSQPNHVDAIHARTLLANNLIALHQYSEAEVLLKQAIAVKPDFNNKEAGDQRSTPYWETMRKAQALNALGLLAFQQKKWTQALDYLQQAQSQFSAILPPQQINVLKNSYAQSKVYFKMDKPEMALAILRPLQGQTVAALGVNHPFNAKVELLLAQGLPDSEKAEKNRLFDHAMQVFERVQARDQVVDVSKFWSSYLQQTGQNEKALQVSLKGLDAADEVFSNSQGLSDSTREDIAQQFTPLYKNTLALLLQLHTAQPKAGYDRQALAVASRTQSRLFTEMLKRADVSNLQGDPTFNALKSKLQTQQKELASLQELQNEQIASAGRSNDTETSLSNDPIVAERMKAYRDKLVREIAEASRNLQTTEDSMWTRYPRFMELTKPRPVDLDLLQGKVLRPDETLVSYSLLNQKLVAFVIGQHTFKMIQSPVGKAALYALIQQVRQPEEDPKSDLSGLHKLDPSVLFKLYEAVFKPIEPELGNGRKVLVVGDGPLFTLPLEMLVTQWGADDQNRFNAVRTDKPDTLQEYATLHYLGDTRDFAYLPSLSSLVSLRLYSKPPVQYQTELVSFANPDFKADPSQASTREALGRAQRSLRGSSGLTIPPLPETEGEAREISGILGGKSELYLGDNAQEHTVKTIDLSHSRYVHFATHGLMGDETSMVSKELGARADSVAQPALLMSLGGNLQGEDGLLTMGEVLSSLNLNAQLAVLSACNTAAGNSDSDHAGEGFAGLTRAFMYAGAKGLLVSHWSVESQSTQDLMTSVFKQIKQGNDRLTALTNARAQLRAKPLVLGLRGVSQAHPYFWAPFVFVGD</sequence>
<comment type="caution">
    <text evidence="4">The sequence shown here is derived from an EMBL/GenBank/DDBJ whole genome shotgun (WGS) entry which is preliminary data.</text>
</comment>
<evidence type="ECO:0000313" key="4">
    <source>
        <dbReference type="EMBL" id="GLR26966.1"/>
    </source>
</evidence>
<dbReference type="Pfam" id="PF12770">
    <property type="entry name" value="CHAT"/>
    <property type="match status" value="1"/>
</dbReference>
<dbReference type="InterPro" id="IPR011990">
    <property type="entry name" value="TPR-like_helical_dom_sf"/>
</dbReference>
<feature type="domain" description="CHAT" evidence="3">
    <location>
        <begin position="622"/>
        <end position="968"/>
    </location>
</feature>
<dbReference type="InterPro" id="IPR024983">
    <property type="entry name" value="CHAT_dom"/>
</dbReference>
<dbReference type="Gene3D" id="1.25.40.10">
    <property type="entry name" value="Tetratricopeptide repeat domain"/>
    <property type="match status" value="2"/>
</dbReference>
<evidence type="ECO:0000256" key="2">
    <source>
        <dbReference type="SAM" id="MobiDB-lite"/>
    </source>
</evidence>
<dbReference type="EMBL" id="BSOJ01000020">
    <property type="protein sequence ID" value="GLR26966.1"/>
    <property type="molecule type" value="Genomic_DNA"/>
</dbReference>
<feature type="coiled-coil region" evidence="1">
    <location>
        <begin position="499"/>
        <end position="526"/>
    </location>
</feature>
<evidence type="ECO:0000259" key="3">
    <source>
        <dbReference type="Pfam" id="PF12770"/>
    </source>
</evidence>
<evidence type="ECO:0000313" key="5">
    <source>
        <dbReference type="Proteomes" id="UP001156664"/>
    </source>
</evidence>
<accession>A0ABQ5YUH9</accession>
<dbReference type="PANTHER" id="PTHR10098:SF108">
    <property type="entry name" value="TETRATRICOPEPTIDE REPEAT PROTEIN 28"/>
    <property type="match status" value="1"/>
</dbReference>
<reference evidence="5" key="1">
    <citation type="journal article" date="2019" name="Int. J. Syst. Evol. Microbiol.">
        <title>The Global Catalogue of Microorganisms (GCM) 10K type strain sequencing project: providing services to taxonomists for standard genome sequencing and annotation.</title>
        <authorList>
            <consortium name="The Broad Institute Genomics Platform"/>
            <consortium name="The Broad Institute Genome Sequencing Center for Infectious Disease"/>
            <person name="Wu L."/>
            <person name="Ma J."/>
        </authorList>
    </citation>
    <scope>NUCLEOTIDE SEQUENCE [LARGE SCALE GENOMIC DNA]</scope>
    <source>
        <strain evidence="5">NBRC 105857</strain>
    </source>
</reference>
<organism evidence="4 5">
    <name type="scientific">Limnobacter litoralis</name>
    <dbReference type="NCBI Taxonomy" id="481366"/>
    <lineage>
        <taxon>Bacteria</taxon>
        <taxon>Pseudomonadati</taxon>
        <taxon>Pseudomonadota</taxon>
        <taxon>Betaproteobacteria</taxon>
        <taxon>Burkholderiales</taxon>
        <taxon>Burkholderiaceae</taxon>
        <taxon>Limnobacter</taxon>
    </lineage>
</organism>
<dbReference type="SMART" id="SM00028">
    <property type="entry name" value="TPR"/>
    <property type="match status" value="4"/>
</dbReference>
<feature type="region of interest" description="Disordered" evidence="2">
    <location>
        <begin position="745"/>
        <end position="764"/>
    </location>
</feature>
<dbReference type="Pfam" id="PF13424">
    <property type="entry name" value="TPR_12"/>
    <property type="match status" value="1"/>
</dbReference>
<protein>
    <recommendedName>
        <fullName evidence="3">CHAT domain-containing protein</fullName>
    </recommendedName>
</protein>